<feature type="region of interest" description="Disordered" evidence="5">
    <location>
        <begin position="630"/>
        <end position="651"/>
    </location>
</feature>
<feature type="compositionally biased region" description="Basic and acidic residues" evidence="5">
    <location>
        <begin position="230"/>
        <end position="240"/>
    </location>
</feature>
<gene>
    <name evidence="8" type="ORF">DAEQUDRAFT_683997</name>
</gene>
<proteinExistence type="predicted"/>
<feature type="compositionally biased region" description="Polar residues" evidence="5">
    <location>
        <begin position="121"/>
        <end position="149"/>
    </location>
</feature>
<evidence type="ECO:0000259" key="7">
    <source>
        <dbReference type="PROSITE" id="PS51469"/>
    </source>
</evidence>
<feature type="compositionally biased region" description="Basic and acidic residues" evidence="5">
    <location>
        <begin position="196"/>
        <end position="214"/>
    </location>
</feature>
<feature type="compositionally biased region" description="Polar residues" evidence="5">
    <location>
        <begin position="85"/>
        <end position="97"/>
    </location>
</feature>
<keyword evidence="2 6" id="KW-0812">Transmembrane</keyword>
<evidence type="ECO:0000313" key="9">
    <source>
        <dbReference type="Proteomes" id="UP000076727"/>
    </source>
</evidence>
<dbReference type="EMBL" id="KV429036">
    <property type="protein sequence ID" value="KZT73665.1"/>
    <property type="molecule type" value="Genomic_DNA"/>
</dbReference>
<feature type="compositionally biased region" description="Acidic residues" evidence="5">
    <location>
        <begin position="356"/>
        <end position="368"/>
    </location>
</feature>
<dbReference type="PANTHER" id="PTHR12911">
    <property type="entry name" value="SAD1/UNC-84-LIKE PROTEIN-RELATED"/>
    <property type="match status" value="1"/>
</dbReference>
<dbReference type="GO" id="GO:0043495">
    <property type="term" value="F:protein-membrane adaptor activity"/>
    <property type="evidence" value="ECO:0007669"/>
    <property type="project" value="TreeGrafter"/>
</dbReference>
<feature type="region of interest" description="Disordered" evidence="5">
    <location>
        <begin position="1"/>
        <end position="420"/>
    </location>
</feature>
<dbReference type="InterPro" id="IPR012919">
    <property type="entry name" value="SUN_dom"/>
</dbReference>
<feature type="compositionally biased region" description="Basic and acidic residues" evidence="5">
    <location>
        <begin position="405"/>
        <end position="414"/>
    </location>
</feature>
<keyword evidence="4 6" id="KW-0472">Membrane</keyword>
<reference evidence="8 9" key="1">
    <citation type="journal article" date="2016" name="Mol. Biol. Evol.">
        <title>Comparative Genomics of Early-Diverging Mushroom-Forming Fungi Provides Insights into the Origins of Lignocellulose Decay Capabilities.</title>
        <authorList>
            <person name="Nagy L.G."/>
            <person name="Riley R."/>
            <person name="Tritt A."/>
            <person name="Adam C."/>
            <person name="Daum C."/>
            <person name="Floudas D."/>
            <person name="Sun H."/>
            <person name="Yadav J.S."/>
            <person name="Pangilinan J."/>
            <person name="Larsson K.H."/>
            <person name="Matsuura K."/>
            <person name="Barry K."/>
            <person name="Labutti K."/>
            <person name="Kuo R."/>
            <person name="Ohm R.A."/>
            <person name="Bhattacharya S.S."/>
            <person name="Shirouzu T."/>
            <person name="Yoshinaga Y."/>
            <person name="Martin F.M."/>
            <person name="Grigoriev I.V."/>
            <person name="Hibbett D.S."/>
        </authorList>
    </citation>
    <scope>NUCLEOTIDE SEQUENCE [LARGE SCALE GENOMIC DNA]</scope>
    <source>
        <strain evidence="8 9">L-15889</strain>
    </source>
</reference>
<dbReference type="Gene3D" id="2.60.120.260">
    <property type="entry name" value="Galactose-binding domain-like"/>
    <property type="match status" value="1"/>
</dbReference>
<comment type="subcellular location">
    <subcellularLocation>
        <location evidence="1">Membrane</location>
    </subcellularLocation>
</comment>
<dbReference type="OrthoDB" id="342281at2759"/>
<dbReference type="PANTHER" id="PTHR12911:SF8">
    <property type="entry name" value="KLAROID PROTEIN-RELATED"/>
    <property type="match status" value="1"/>
</dbReference>
<evidence type="ECO:0000256" key="6">
    <source>
        <dbReference type="SAM" id="Phobius"/>
    </source>
</evidence>
<evidence type="ECO:0000313" key="8">
    <source>
        <dbReference type="EMBL" id="KZT73665.1"/>
    </source>
</evidence>
<dbReference type="AlphaFoldDB" id="A0A165TMG7"/>
<sequence>MSFSSTPLGQGRRLDHQTFLNKPSRSKAHSPPRRTIPATYAYGGPTLGTRSPPKSQKNLTAPADPSDDTEEPALVRFARLKQREQANINAPSGSQAPASPHPEKWSVKDTSVNIAGAFHTAANTDNNMNPDDSWASSTRRQVLPRSTSVEYEKETQSTVNRRLAPPPSRAGGRGGKPLSKAASIRHVPDSEGEEPEPPRSQEQSRGKSPLEHIIDVAQRYAPTSILMRARSKEPEADQSRSRTNGNGVANESSSYDYSAEERDYQAQIAAERAAPGPTRRMTVAHKRNRMSMDNKAYKPTQSDLEESDEDFDDENGKRTRRKKKGGIGGPPLTSLPVAGYDKRKKKRRANGKTNGDDEDEESSEEQEVVAEQRSVRGQTPIFRPPSVPRSFLPPISRTSVPPMSHPEDLTRYDQSDPETSLPPIREIDEDLLVDQLEAPQRAPFSIGASLGHGVNGIFRLGWAIIQLFFGLISLITRLIGKVLGLTLDITVHKPVRWLSRADSTPFIRAALVGFIIYSAWYALNRGWLEKLIPSSRVPYRPPEAPVTNMGEFVERLMRLESALADLAQESEKSKSWIEGSRSELVGRVGALESQVHKDSLRIYEAETKFRTSTGDAIQVVRQEVESLQAQLRAHKESASQDTPAPSSDEEARVKLRALEERLGSAESGIKEALELGKNAAKVGASTGTAAAWWSKLASGNAGSALTIKSGDGQDVTLLINHLVDSSVYRLAKDVVARPDFALYSAGAQVIPGLTTQTYEIPPGGFLSQVAGFFAGSGTGAIGRPPVTALHHETNPGHCWPFSGQQGQLGIKLAAPTFISDITIDHVAKELAPDRRAAPRNMELWGFVEGKDNLEKLQEWRTKREEMRMDAALNGESAAQDVEPPVPASLKHWGEVIRVANFTYNIHAPDHIQTFAVPQEMKDLGIDFGVVALLIENNWGREDFTCLYRVRVHGQPLVEAPAPLPEQYADSVA</sequence>
<name>A0A165TMG7_9APHY</name>
<dbReference type="PROSITE" id="PS51469">
    <property type="entry name" value="SUN"/>
    <property type="match status" value="1"/>
</dbReference>
<evidence type="ECO:0000256" key="4">
    <source>
        <dbReference type="ARBA" id="ARBA00023136"/>
    </source>
</evidence>
<keyword evidence="9" id="KW-1185">Reference proteome</keyword>
<dbReference type="Proteomes" id="UP000076727">
    <property type="component" value="Unassembled WGS sequence"/>
</dbReference>
<feature type="domain" description="SUN" evidence="7">
    <location>
        <begin position="746"/>
        <end position="956"/>
    </location>
</feature>
<feature type="transmembrane region" description="Helical" evidence="6">
    <location>
        <begin position="460"/>
        <end position="484"/>
    </location>
</feature>
<evidence type="ECO:0000256" key="1">
    <source>
        <dbReference type="ARBA" id="ARBA00004370"/>
    </source>
</evidence>
<feature type="compositionally biased region" description="Polar residues" evidence="5">
    <location>
        <begin position="48"/>
        <end position="59"/>
    </location>
</feature>
<dbReference type="InterPro" id="IPR045119">
    <property type="entry name" value="SUN1-5"/>
</dbReference>
<dbReference type="STRING" id="1314783.A0A165TMG7"/>
<dbReference type="Pfam" id="PF07738">
    <property type="entry name" value="Sad1_UNC"/>
    <property type="match status" value="2"/>
</dbReference>
<feature type="compositionally biased region" description="Acidic residues" evidence="5">
    <location>
        <begin position="303"/>
        <end position="313"/>
    </location>
</feature>
<feature type="transmembrane region" description="Helical" evidence="6">
    <location>
        <begin position="505"/>
        <end position="523"/>
    </location>
</feature>
<organism evidence="8 9">
    <name type="scientific">Daedalea quercina L-15889</name>
    <dbReference type="NCBI Taxonomy" id="1314783"/>
    <lineage>
        <taxon>Eukaryota</taxon>
        <taxon>Fungi</taxon>
        <taxon>Dikarya</taxon>
        <taxon>Basidiomycota</taxon>
        <taxon>Agaricomycotina</taxon>
        <taxon>Agaricomycetes</taxon>
        <taxon>Polyporales</taxon>
        <taxon>Fomitopsis</taxon>
    </lineage>
</organism>
<evidence type="ECO:0000256" key="3">
    <source>
        <dbReference type="ARBA" id="ARBA00022989"/>
    </source>
</evidence>
<evidence type="ECO:0000256" key="5">
    <source>
        <dbReference type="SAM" id="MobiDB-lite"/>
    </source>
</evidence>
<dbReference type="GO" id="GO:0034993">
    <property type="term" value="C:meiotic nuclear membrane microtubule tethering complex"/>
    <property type="evidence" value="ECO:0007669"/>
    <property type="project" value="TreeGrafter"/>
</dbReference>
<feature type="compositionally biased region" description="Polar residues" evidence="5">
    <location>
        <begin position="241"/>
        <end position="256"/>
    </location>
</feature>
<protein>
    <recommendedName>
        <fullName evidence="7">SUN domain-containing protein</fullName>
    </recommendedName>
</protein>
<keyword evidence="3 6" id="KW-1133">Transmembrane helix</keyword>
<accession>A0A165TMG7</accession>
<evidence type="ECO:0000256" key="2">
    <source>
        <dbReference type="ARBA" id="ARBA00022692"/>
    </source>
</evidence>